<dbReference type="eggNOG" id="COG1215">
    <property type="taxonomic scope" value="Bacteria"/>
</dbReference>
<dbReference type="Pfam" id="PF00535">
    <property type="entry name" value="Glycos_transf_2"/>
    <property type="match status" value="1"/>
</dbReference>
<organism evidence="3 4">
    <name type="scientific">Geotalea daltonii (strain DSM 22248 / JCM 15807 / FRC-32)</name>
    <name type="common">Geobacter daltonii</name>
    <dbReference type="NCBI Taxonomy" id="316067"/>
    <lineage>
        <taxon>Bacteria</taxon>
        <taxon>Pseudomonadati</taxon>
        <taxon>Thermodesulfobacteriota</taxon>
        <taxon>Desulfuromonadia</taxon>
        <taxon>Geobacterales</taxon>
        <taxon>Geobacteraceae</taxon>
        <taxon>Geotalea</taxon>
    </lineage>
</organism>
<keyword evidence="3" id="KW-0808">Transferase</keyword>
<evidence type="ECO:0000256" key="1">
    <source>
        <dbReference type="SAM" id="Phobius"/>
    </source>
</evidence>
<evidence type="ECO:0000313" key="4">
    <source>
        <dbReference type="Proteomes" id="UP000007721"/>
    </source>
</evidence>
<reference evidence="3 4" key="1">
    <citation type="submission" date="2009-01" db="EMBL/GenBank/DDBJ databases">
        <title>Complete sequence of Geobacter sp. FRC-32.</title>
        <authorList>
            <consortium name="US DOE Joint Genome Institute"/>
            <person name="Lucas S."/>
            <person name="Copeland A."/>
            <person name="Lapidus A."/>
            <person name="Glavina del Rio T."/>
            <person name="Dalin E."/>
            <person name="Tice H."/>
            <person name="Bruce D."/>
            <person name="Goodwin L."/>
            <person name="Pitluck S."/>
            <person name="Saunders E."/>
            <person name="Brettin T."/>
            <person name="Detter J.C."/>
            <person name="Han C."/>
            <person name="Larimer F."/>
            <person name="Land M."/>
            <person name="Hauser L."/>
            <person name="Kyrpides N."/>
            <person name="Ovchinnikova G."/>
            <person name="Kostka J."/>
            <person name="Richardson P."/>
        </authorList>
    </citation>
    <scope>NUCLEOTIDE SEQUENCE [LARGE SCALE GENOMIC DNA]</scope>
    <source>
        <strain evidence="4">DSM 22248 / JCM 15807 / FRC-32</strain>
    </source>
</reference>
<accession>B9M559</accession>
<dbReference type="Proteomes" id="UP000007721">
    <property type="component" value="Chromosome"/>
</dbReference>
<name>B9M559_GEODF</name>
<dbReference type="InterPro" id="IPR029044">
    <property type="entry name" value="Nucleotide-diphossugar_trans"/>
</dbReference>
<keyword evidence="1" id="KW-1133">Transmembrane helix</keyword>
<evidence type="ECO:0000259" key="2">
    <source>
        <dbReference type="Pfam" id="PF00535"/>
    </source>
</evidence>
<dbReference type="HOGENOM" id="CLU_025996_0_5_7"/>
<dbReference type="PANTHER" id="PTHR22916">
    <property type="entry name" value="GLYCOSYLTRANSFERASE"/>
    <property type="match status" value="1"/>
</dbReference>
<proteinExistence type="predicted"/>
<feature type="transmembrane region" description="Helical" evidence="1">
    <location>
        <begin position="257"/>
        <end position="277"/>
    </location>
</feature>
<protein>
    <submittedName>
        <fullName evidence="3">Glycosyltransferase</fullName>
    </submittedName>
</protein>
<dbReference type="InterPro" id="IPR001173">
    <property type="entry name" value="Glyco_trans_2-like"/>
</dbReference>
<dbReference type="CAZy" id="GT2">
    <property type="family name" value="Glycosyltransferase Family 2"/>
</dbReference>
<keyword evidence="4" id="KW-1185">Reference proteome</keyword>
<dbReference type="STRING" id="316067.Geob_1455"/>
<feature type="domain" description="Glycosyltransferase 2-like" evidence="2">
    <location>
        <begin position="5"/>
        <end position="166"/>
    </location>
</feature>
<keyword evidence="1" id="KW-0812">Transmembrane</keyword>
<dbReference type="RefSeq" id="WP_012646543.1">
    <property type="nucleotide sequence ID" value="NC_011979.1"/>
</dbReference>
<dbReference type="GO" id="GO:0016758">
    <property type="term" value="F:hexosyltransferase activity"/>
    <property type="evidence" value="ECO:0007669"/>
    <property type="project" value="UniProtKB-ARBA"/>
</dbReference>
<sequence length="281" mass="32634">MVKVSVIIPTYNRSELLKCAITSVLDQAYDNYELLIIDDGSTDDTKSIVNGFGSPKIRYIYQSNSGRSSARNYGIKLSKGEYVSFLDSDDIFLPNKLSLQVQALDENPNCGLVYAYAKNVDENGRFLDFHFDGNLSGKIYPEMLYIKNNYITTPTVMVRAKVLAQIGGFNESMHMCEDLDLWRRIARKYEVKQICQSLAHVRIRTTEKMNILEYMRGRKQYYVKAMIDDHNLKAIAPALFVEMYRVYLNCAKYQKQYFVLLYILFQYLLFRAFNMGIKNRC</sequence>
<dbReference type="AlphaFoldDB" id="B9M559"/>
<dbReference type="Gene3D" id="3.90.550.10">
    <property type="entry name" value="Spore Coat Polysaccharide Biosynthesis Protein SpsA, Chain A"/>
    <property type="match status" value="1"/>
</dbReference>
<keyword evidence="1" id="KW-0472">Membrane</keyword>
<dbReference type="SUPFAM" id="SSF53448">
    <property type="entry name" value="Nucleotide-diphospho-sugar transferases"/>
    <property type="match status" value="1"/>
</dbReference>
<dbReference type="KEGG" id="geo:Geob_1455"/>
<evidence type="ECO:0000313" key="3">
    <source>
        <dbReference type="EMBL" id="ACM19814.1"/>
    </source>
</evidence>
<dbReference type="OrthoDB" id="5396343at2"/>
<dbReference type="PANTHER" id="PTHR22916:SF3">
    <property type="entry name" value="UDP-GLCNAC:BETAGAL BETA-1,3-N-ACETYLGLUCOSAMINYLTRANSFERASE-LIKE PROTEIN 1"/>
    <property type="match status" value="1"/>
</dbReference>
<dbReference type="EMBL" id="CP001390">
    <property type="protein sequence ID" value="ACM19814.1"/>
    <property type="molecule type" value="Genomic_DNA"/>
</dbReference>
<gene>
    <name evidence="3" type="ordered locus">Geob_1455</name>
</gene>